<keyword evidence="2" id="KW-1185">Reference proteome</keyword>
<dbReference type="EMBL" id="CP150951">
    <property type="protein sequence ID" value="WZC48923.2"/>
    <property type="molecule type" value="Genomic_DNA"/>
</dbReference>
<dbReference type="CDD" id="cd16439">
    <property type="entry name" value="beta_Kdo_transferase_KpsC_2"/>
    <property type="match status" value="1"/>
</dbReference>
<name>A0ABZ2V4V0_9RHOB</name>
<gene>
    <name evidence="1" type="ORF">AABB29_19140</name>
</gene>
<organism evidence="1 2">
    <name type="scientific">Yoonia phaeophyticola</name>
    <dbReference type="NCBI Taxonomy" id="3137369"/>
    <lineage>
        <taxon>Bacteria</taxon>
        <taxon>Pseudomonadati</taxon>
        <taxon>Pseudomonadota</taxon>
        <taxon>Alphaproteobacteria</taxon>
        <taxon>Rhodobacterales</taxon>
        <taxon>Paracoccaceae</taxon>
        <taxon>Yoonia</taxon>
    </lineage>
</organism>
<protein>
    <submittedName>
        <fullName evidence="1">Capsular polysaccharide biosynthesis protein</fullName>
    </submittedName>
</protein>
<dbReference type="RefSeq" id="WP_373636488.1">
    <property type="nucleotide sequence ID" value="NZ_CP150951.2"/>
</dbReference>
<dbReference type="CDD" id="cd16440">
    <property type="entry name" value="beta_Kdo_transferase_KpsC_1"/>
    <property type="match status" value="1"/>
</dbReference>
<accession>A0ABZ2V4V0</accession>
<reference evidence="2" key="1">
    <citation type="submission" date="2024-04" db="EMBL/GenBank/DDBJ databases">
        <title>Phylogenomic analyses of a clade within the roseobacter group suggest taxonomic reassignments of species of the genera Aestuariivita, Citreicella, Loktanella, Nautella, Pelagibaca, Ruegeria, Thalassobius, Thiobacimonas and Tropicibacter, and the proposal o.</title>
        <authorList>
            <person name="Jeon C.O."/>
        </authorList>
    </citation>
    <scope>NUCLEOTIDE SEQUENCE [LARGE SCALE GENOMIC DNA]</scope>
    <source>
        <strain evidence="2">BS5-3</strain>
    </source>
</reference>
<evidence type="ECO:0000313" key="2">
    <source>
        <dbReference type="Proteomes" id="UP001440612"/>
    </source>
</evidence>
<dbReference type="InterPro" id="IPR007833">
    <property type="entry name" value="Capsule_polysaccharide_synth"/>
</dbReference>
<sequence length="690" mass="77042">MSLLTTRARRQLNRLRKLPQWLRLTTLGSKGAISATSMDLCDDPHLGLLLGMQPRFHSRLRKDHAKTIVGWGRKWSGQRATRIAARDKKDCLLIEDGFLRSVGRDDPPLSIICDTQGVYYDASAANDLESHITTPLTATDEARTIALMALWRDQRVSKYNDQPEYQGNLPQDYVLVIDQVAGDHSISYGGAAGADFDRMLSAALEENPNAQVLLKVHPDQVNQAKCGHFNIATLQQNPRVQIIADACHPVRLIANARAVYTVTSQIGFEALIWGKPVHCFGNAFYSGWGLTNDRPQASQRRGTASLAQLVHSALIKYPRYLDPETQCPCEAEIVIRHIGLQRHIMATSPMRIQAVGFSPWKKRILQQFLPTTDIQFIRDGSAPSNDTKVAVWGQKATPPDGNQTPLRIEDGFLRSSGLGADLIRPLSWVFDDIGIYFDPRKPSRLENILQNKSFDAETVERAQNLIVAILNAGVSKYNTGRKTWHPPKTDKRRILVPGQVETDASVRAGCPNVKTNIGLLQAVRAQNEDAYIIYKPHPDVVAGLRRAGKQDDAAKQYCDLIVTDTDPAAMLAHVDEVHTLTSLMGFEALLRGIPVTCYGQPFYAGWGLTQDIIAVPRRRTRLTIAELAAGTLITYPRYISRVSGRPTTPERAITELTEWRRRGPSRPHFVRRILRSILRFWAQSGLKRSA</sequence>
<dbReference type="Pfam" id="PF05159">
    <property type="entry name" value="Capsule_synth"/>
    <property type="match status" value="3"/>
</dbReference>
<evidence type="ECO:0000313" key="1">
    <source>
        <dbReference type="EMBL" id="WZC48923.2"/>
    </source>
</evidence>
<dbReference type="Proteomes" id="UP001440612">
    <property type="component" value="Chromosome"/>
</dbReference>
<proteinExistence type="predicted"/>